<evidence type="ECO:0000256" key="2">
    <source>
        <dbReference type="ARBA" id="ARBA00023125"/>
    </source>
</evidence>
<dbReference type="InterPro" id="IPR008920">
    <property type="entry name" value="TF_FadR/GntR_C"/>
</dbReference>
<dbReference type="InterPro" id="IPR036388">
    <property type="entry name" value="WH-like_DNA-bd_sf"/>
</dbReference>
<dbReference type="STRING" id="1296565.SAMN05660657_03245"/>
<dbReference type="InterPro" id="IPR011711">
    <property type="entry name" value="GntR_C"/>
</dbReference>
<organism evidence="5 6">
    <name type="scientific">Geodermatophilus amargosae</name>
    <dbReference type="NCBI Taxonomy" id="1296565"/>
    <lineage>
        <taxon>Bacteria</taxon>
        <taxon>Bacillati</taxon>
        <taxon>Actinomycetota</taxon>
        <taxon>Actinomycetes</taxon>
        <taxon>Geodermatophilales</taxon>
        <taxon>Geodermatophilaceae</taxon>
        <taxon>Geodermatophilus</taxon>
    </lineage>
</organism>
<dbReference type="RefSeq" id="WP_217644749.1">
    <property type="nucleotide sequence ID" value="NZ_FPBA01000012.1"/>
</dbReference>
<keyword evidence="3" id="KW-0804">Transcription</keyword>
<dbReference type="SMART" id="SM00895">
    <property type="entry name" value="FCD"/>
    <property type="match status" value="1"/>
</dbReference>
<dbReference type="GO" id="GO:0003677">
    <property type="term" value="F:DNA binding"/>
    <property type="evidence" value="ECO:0007669"/>
    <property type="project" value="UniProtKB-KW"/>
</dbReference>
<evidence type="ECO:0000313" key="6">
    <source>
        <dbReference type="Proteomes" id="UP000199546"/>
    </source>
</evidence>
<evidence type="ECO:0000256" key="3">
    <source>
        <dbReference type="ARBA" id="ARBA00023163"/>
    </source>
</evidence>
<protein>
    <submittedName>
        <fullName evidence="5">DNA-binding transcriptional regulator, FadR family</fullName>
    </submittedName>
</protein>
<dbReference type="AlphaFoldDB" id="A0A1I7B3Z0"/>
<keyword evidence="6" id="KW-1185">Reference proteome</keyword>
<keyword evidence="1" id="KW-0805">Transcription regulation</keyword>
<dbReference type="PANTHER" id="PTHR43537:SF24">
    <property type="entry name" value="GLUCONATE OPERON TRANSCRIPTIONAL REPRESSOR"/>
    <property type="match status" value="1"/>
</dbReference>
<dbReference type="SMART" id="SM00345">
    <property type="entry name" value="HTH_GNTR"/>
    <property type="match status" value="1"/>
</dbReference>
<feature type="domain" description="HTH gntR-type" evidence="4">
    <location>
        <begin position="35"/>
        <end position="105"/>
    </location>
</feature>
<dbReference type="EMBL" id="FPBA01000012">
    <property type="protein sequence ID" value="SFT81871.1"/>
    <property type="molecule type" value="Genomic_DNA"/>
</dbReference>
<keyword evidence="2 5" id="KW-0238">DNA-binding</keyword>
<dbReference type="Gene3D" id="1.10.10.10">
    <property type="entry name" value="Winged helix-like DNA-binding domain superfamily/Winged helix DNA-binding domain"/>
    <property type="match status" value="1"/>
</dbReference>
<accession>A0A1I7B3Z0</accession>
<dbReference type="InterPro" id="IPR000524">
    <property type="entry name" value="Tscrpt_reg_HTH_GntR"/>
</dbReference>
<evidence type="ECO:0000313" key="5">
    <source>
        <dbReference type="EMBL" id="SFT81871.1"/>
    </source>
</evidence>
<evidence type="ECO:0000259" key="4">
    <source>
        <dbReference type="PROSITE" id="PS50949"/>
    </source>
</evidence>
<dbReference type="GO" id="GO:0003700">
    <property type="term" value="F:DNA-binding transcription factor activity"/>
    <property type="evidence" value="ECO:0007669"/>
    <property type="project" value="InterPro"/>
</dbReference>
<dbReference type="Pfam" id="PF07729">
    <property type="entry name" value="FCD"/>
    <property type="match status" value="1"/>
</dbReference>
<evidence type="ECO:0000256" key="1">
    <source>
        <dbReference type="ARBA" id="ARBA00023015"/>
    </source>
</evidence>
<dbReference type="Pfam" id="PF00392">
    <property type="entry name" value="GntR"/>
    <property type="match status" value="1"/>
</dbReference>
<dbReference type="Gene3D" id="1.20.120.530">
    <property type="entry name" value="GntR ligand-binding domain-like"/>
    <property type="match status" value="1"/>
</dbReference>
<proteinExistence type="predicted"/>
<dbReference type="InterPro" id="IPR036390">
    <property type="entry name" value="WH_DNA-bd_sf"/>
</dbReference>
<name>A0A1I7B3Z0_9ACTN</name>
<reference evidence="6" key="1">
    <citation type="submission" date="2016-10" db="EMBL/GenBank/DDBJ databases">
        <authorList>
            <person name="Varghese N."/>
            <person name="Submissions S."/>
        </authorList>
    </citation>
    <scope>NUCLEOTIDE SEQUENCE [LARGE SCALE GENOMIC DNA]</scope>
    <source>
        <strain evidence="6">DSM 46136</strain>
    </source>
</reference>
<dbReference type="SUPFAM" id="SSF46785">
    <property type="entry name" value="Winged helix' DNA-binding domain"/>
    <property type="match status" value="1"/>
</dbReference>
<dbReference type="SUPFAM" id="SSF48008">
    <property type="entry name" value="GntR ligand-binding domain-like"/>
    <property type="match status" value="1"/>
</dbReference>
<dbReference type="PANTHER" id="PTHR43537">
    <property type="entry name" value="TRANSCRIPTIONAL REGULATOR, GNTR FAMILY"/>
    <property type="match status" value="1"/>
</dbReference>
<dbReference type="Proteomes" id="UP000199546">
    <property type="component" value="Unassembled WGS sequence"/>
</dbReference>
<dbReference type="PROSITE" id="PS50949">
    <property type="entry name" value="HTH_GNTR"/>
    <property type="match status" value="1"/>
</dbReference>
<dbReference type="PRINTS" id="PR00035">
    <property type="entry name" value="HTHGNTR"/>
</dbReference>
<sequence length="272" mass="29170">MHVARKKQTDAQTAESATPAKGIPIAAGGSVLRPLKAAEVVAREVVRSISAAGLQPGDGLPSEAQMLQQYGVSRESLREGLRLLEVQGMISIRRGPGGGPVVGTVDSANLGRMEALFFHLAGATYDELFEAWVFAESTLARMAASNPDAALREQVMEPYLSGDVEEDEHVDLDVYVTGHEGFHGAVSGLAGNRVFQLTFRAYGQLVAHHLSTVGDVRKLHRQLVEDHLKLAQVIVDGDAEIAATLMQEHLSQVIDINRGELGPLLEGPVGWL</sequence>
<gene>
    <name evidence="5" type="ORF">SAMN05660657_03245</name>
</gene>